<reference evidence="1 2" key="1">
    <citation type="journal article" date="2011" name="PLoS Genet.">
        <title>Comparative genomic analysis of human fungal pathogens causing paracoccidioidomycosis.</title>
        <authorList>
            <person name="Desjardins C.A."/>
            <person name="Champion M.D."/>
            <person name="Holder J.W."/>
            <person name="Muszewska A."/>
            <person name="Goldberg J."/>
            <person name="Bailao A.M."/>
            <person name="Brigido M.M."/>
            <person name="Ferreira M.E."/>
            <person name="Garcia A.M."/>
            <person name="Grynberg M."/>
            <person name="Gujja S."/>
            <person name="Heiman D.I."/>
            <person name="Henn M.R."/>
            <person name="Kodira C.D."/>
            <person name="Leon-Narvaez H."/>
            <person name="Longo L.V."/>
            <person name="Ma L.J."/>
            <person name="Malavazi I."/>
            <person name="Matsuo A.L."/>
            <person name="Morais F.V."/>
            <person name="Pereira M."/>
            <person name="Rodriguez-Brito S."/>
            <person name="Sakthikumar S."/>
            <person name="Salem-Izacc S.M."/>
            <person name="Sykes S.M."/>
            <person name="Teixeira M.M."/>
            <person name="Vallejo M.C."/>
            <person name="Walter M.E."/>
            <person name="Yandava C."/>
            <person name="Young S."/>
            <person name="Zeng Q."/>
            <person name="Zucker J."/>
            <person name="Felipe M.S."/>
            <person name="Goldman G.H."/>
            <person name="Haas B.J."/>
            <person name="McEwen J.G."/>
            <person name="Nino-Vega G."/>
            <person name="Puccia R."/>
            <person name="San-Blas G."/>
            <person name="Soares C.M."/>
            <person name="Birren B.W."/>
            <person name="Cuomo C.A."/>
        </authorList>
    </citation>
    <scope>NUCLEOTIDE SEQUENCE [LARGE SCALE GENOMIC DNA]</scope>
    <source>
        <strain evidence="2">ATCC MYA-826 / Pb01</strain>
    </source>
</reference>
<protein>
    <submittedName>
        <fullName evidence="1">Uncharacterized protein</fullName>
    </submittedName>
</protein>
<evidence type="ECO:0000313" key="1">
    <source>
        <dbReference type="EMBL" id="KGQ01628.1"/>
    </source>
</evidence>
<dbReference type="RefSeq" id="XP_002794870.2">
    <property type="nucleotide sequence ID" value="XM_002794824.2"/>
</dbReference>
<dbReference type="AlphaFoldDB" id="A0A0A2V2B7"/>
<proteinExistence type="predicted"/>
<name>A0A0A2V2B7_PARBA</name>
<dbReference type="VEuPathDB" id="FungiDB:PAAG_11610"/>
<evidence type="ECO:0000313" key="2">
    <source>
        <dbReference type="Proteomes" id="UP000002059"/>
    </source>
</evidence>
<organism evidence="1 2">
    <name type="scientific">Paracoccidioides lutzii (strain ATCC MYA-826 / Pb01)</name>
    <name type="common">Paracoccidioides brasiliensis</name>
    <dbReference type="NCBI Taxonomy" id="502779"/>
    <lineage>
        <taxon>Eukaryota</taxon>
        <taxon>Fungi</taxon>
        <taxon>Dikarya</taxon>
        <taxon>Ascomycota</taxon>
        <taxon>Pezizomycotina</taxon>
        <taxon>Eurotiomycetes</taxon>
        <taxon>Eurotiomycetidae</taxon>
        <taxon>Onygenales</taxon>
        <taxon>Ajellomycetaceae</taxon>
        <taxon>Paracoccidioides</taxon>
    </lineage>
</organism>
<dbReference type="HOGENOM" id="CLU_1482435_0_0_1"/>
<dbReference type="Proteomes" id="UP000002059">
    <property type="component" value="Partially assembled WGS sequence"/>
</dbReference>
<dbReference type="eggNOG" id="ENOG502RPZA">
    <property type="taxonomic scope" value="Eukaryota"/>
</dbReference>
<dbReference type="GeneID" id="9098249"/>
<accession>A0A0A2V2B7</accession>
<dbReference type="OrthoDB" id="10316058at2759"/>
<dbReference type="EMBL" id="KN293998">
    <property type="protein sequence ID" value="KGQ01628.1"/>
    <property type="molecule type" value="Genomic_DNA"/>
</dbReference>
<dbReference type="KEGG" id="pbl:PAAG_11610"/>
<sequence>MPEQTPNCTEISQPSNFIYQKTFDEVLILCFDTRKYFGQSSTIRVIVASYSCTSLHLPKVPTLQFRQASNITYQQISMSSTSALETRPQGTTAKASTIGIEDTRSFQIDPHHNRCLGPYREVVERCPVCAGHPTRYACAHCNCTGIVRYICVHCRESDAIKEAIALASSTANTPKDRVQELR</sequence>
<keyword evidence="2" id="KW-1185">Reference proteome</keyword>
<gene>
    <name evidence="1" type="ORF">PAAG_11610</name>
</gene>